<gene>
    <name evidence="2" type="ORF">ASJ80_16315</name>
</gene>
<dbReference type="Pfam" id="PF13439">
    <property type="entry name" value="Glyco_transf_4"/>
    <property type="match status" value="1"/>
</dbReference>
<dbReference type="Pfam" id="PF13692">
    <property type="entry name" value="Glyco_trans_1_4"/>
    <property type="match status" value="1"/>
</dbReference>
<dbReference type="AlphaFoldDB" id="A0A2A2HAD4"/>
<dbReference type="PANTHER" id="PTHR12526">
    <property type="entry name" value="GLYCOSYLTRANSFERASE"/>
    <property type="match status" value="1"/>
</dbReference>
<accession>A0A2A2HAD4</accession>
<dbReference type="InterPro" id="IPR028098">
    <property type="entry name" value="Glyco_trans_4-like_N"/>
</dbReference>
<dbReference type="CDD" id="cd03801">
    <property type="entry name" value="GT4_PimA-like"/>
    <property type="match status" value="1"/>
</dbReference>
<dbReference type="EMBL" id="LMVM01000001">
    <property type="protein sequence ID" value="PAV06382.1"/>
    <property type="molecule type" value="Genomic_DNA"/>
</dbReference>
<feature type="domain" description="Glycosyltransferase subfamily 4-like N-terminal" evidence="1">
    <location>
        <begin position="16"/>
        <end position="200"/>
    </location>
</feature>
<proteinExistence type="predicted"/>
<sequence length="390" mass="44047">MNILITFPGDLTRPQGGGANRSYNLAKQLQNAGHNITVLQPQDNKENTGEFEIFNYTGNILGRDLSVFADLNPFFIFKIIKLLLKKDTDLVHVELPWGATAVNIINKLFGKKAKVVYSSHNYEAGMQKDLRDYHRNLKESGFFKVMIFNLIYPYTKLIERCAVKLSDIVVCVSNSDKESMVSNYKSSKDKIKVIHNGTDFTKILKSSRNKEIFGLDKNKISIVFHGSYEHLPNYEAINLIKDKIYPEFRKQLDKVEFVIAGVGVPVSSKNEGLKLIGFVEDIYSLLKSSDIAIVPILHGAGTKLKILDYMGVGLPIVSTDKGMEGINAVNYEHAVIVEDINTHFIEAINYLIENKEERKRIGSNGKQMAEKEYGWDSIGQKLNDLYDKIV</sequence>
<dbReference type="Proteomes" id="UP000217784">
    <property type="component" value="Unassembled WGS sequence"/>
</dbReference>
<name>A0A2A2HAD4_METBR</name>
<dbReference type="RefSeq" id="WP_069582578.1">
    <property type="nucleotide sequence ID" value="NZ_LMVM01000001.1"/>
</dbReference>
<evidence type="ECO:0000313" key="3">
    <source>
        <dbReference type="Proteomes" id="UP000217784"/>
    </source>
</evidence>
<organism evidence="2 3">
    <name type="scientific">Methanobacterium bryantii</name>
    <dbReference type="NCBI Taxonomy" id="2161"/>
    <lineage>
        <taxon>Archaea</taxon>
        <taxon>Methanobacteriati</taxon>
        <taxon>Methanobacteriota</taxon>
        <taxon>Methanomada group</taxon>
        <taxon>Methanobacteria</taxon>
        <taxon>Methanobacteriales</taxon>
        <taxon>Methanobacteriaceae</taxon>
        <taxon>Methanobacterium</taxon>
    </lineage>
</organism>
<keyword evidence="3" id="KW-1185">Reference proteome</keyword>
<reference evidence="2 3" key="1">
    <citation type="journal article" date="2017" name="BMC Genomics">
        <title>Genomic analysis of methanogenic archaea reveals a shift towards energy conservation.</title>
        <authorList>
            <person name="Gilmore S.P."/>
            <person name="Henske J.K."/>
            <person name="Sexton J.A."/>
            <person name="Solomon K.V."/>
            <person name="Seppala S."/>
            <person name="Yoo J.I."/>
            <person name="Huyett L.M."/>
            <person name="Pressman A."/>
            <person name="Cogan J.Z."/>
            <person name="Kivenson V."/>
            <person name="Peng X."/>
            <person name="Tan Y."/>
            <person name="Valentine D.L."/>
            <person name="O'Malley M.A."/>
        </authorList>
    </citation>
    <scope>NUCLEOTIDE SEQUENCE [LARGE SCALE GENOMIC DNA]</scope>
    <source>
        <strain evidence="2 3">M.o.H.</strain>
    </source>
</reference>
<dbReference type="Gene3D" id="3.40.50.2000">
    <property type="entry name" value="Glycogen Phosphorylase B"/>
    <property type="match status" value="2"/>
</dbReference>
<protein>
    <recommendedName>
        <fullName evidence="1">Glycosyltransferase subfamily 4-like N-terminal domain-containing protein</fullName>
    </recommendedName>
</protein>
<comment type="caution">
    <text evidence="2">The sequence shown here is derived from an EMBL/GenBank/DDBJ whole genome shotgun (WGS) entry which is preliminary data.</text>
</comment>
<evidence type="ECO:0000259" key="1">
    <source>
        <dbReference type="Pfam" id="PF13439"/>
    </source>
</evidence>
<dbReference type="OrthoDB" id="226389at2157"/>
<dbReference type="SUPFAM" id="SSF53756">
    <property type="entry name" value="UDP-Glycosyltransferase/glycogen phosphorylase"/>
    <property type="match status" value="1"/>
</dbReference>
<evidence type="ECO:0000313" key="2">
    <source>
        <dbReference type="EMBL" id="PAV06382.1"/>
    </source>
</evidence>